<gene>
    <name evidence="2" type="ORF">NITHO_3240003</name>
</gene>
<dbReference type="GO" id="GO:0005737">
    <property type="term" value="C:cytoplasm"/>
    <property type="evidence" value="ECO:0007669"/>
    <property type="project" value="TreeGrafter"/>
</dbReference>
<dbReference type="GO" id="GO:0009432">
    <property type="term" value="P:SOS response"/>
    <property type="evidence" value="ECO:0007669"/>
    <property type="project" value="TreeGrafter"/>
</dbReference>
<dbReference type="Proteomes" id="UP000004221">
    <property type="component" value="Unassembled WGS sequence"/>
</dbReference>
<dbReference type="Gene3D" id="3.30.470.20">
    <property type="entry name" value="ATP-grasp fold, B domain"/>
    <property type="match status" value="1"/>
</dbReference>
<dbReference type="InterPro" id="IPR013815">
    <property type="entry name" value="ATP_grasp_subdomain_1"/>
</dbReference>
<dbReference type="PANTHER" id="PTHR21621">
    <property type="entry name" value="RIBOSOMAL PROTEIN S6 MODIFICATION PROTEIN"/>
    <property type="match status" value="1"/>
</dbReference>
<dbReference type="Pfam" id="PF08443">
    <property type="entry name" value="RimK"/>
    <property type="match status" value="1"/>
</dbReference>
<proteinExistence type="predicted"/>
<accession>I4EHS1</accession>
<dbReference type="PANTHER" id="PTHR21621:SF0">
    <property type="entry name" value="BETA-CITRYLGLUTAMATE SYNTHASE B-RELATED"/>
    <property type="match status" value="1"/>
</dbReference>
<dbReference type="SUPFAM" id="SSF56059">
    <property type="entry name" value="Glutathione synthetase ATP-binding domain-like"/>
    <property type="match status" value="1"/>
</dbReference>
<name>I4EHS1_9BACT</name>
<dbReference type="EMBL" id="CAGS01000251">
    <property type="protein sequence ID" value="CCF84233.1"/>
    <property type="molecule type" value="Genomic_DNA"/>
</dbReference>
<organism evidence="2 3">
    <name type="scientific">Nitrolancea hollandica Lb</name>
    <dbReference type="NCBI Taxonomy" id="1129897"/>
    <lineage>
        <taxon>Bacteria</taxon>
        <taxon>Pseudomonadati</taxon>
        <taxon>Thermomicrobiota</taxon>
        <taxon>Thermomicrobia</taxon>
        <taxon>Sphaerobacterales</taxon>
        <taxon>Sphaerobacterineae</taxon>
        <taxon>Sphaerobacteraceae</taxon>
        <taxon>Nitrolancea</taxon>
    </lineage>
</organism>
<dbReference type="GO" id="GO:0018169">
    <property type="term" value="F:ribosomal S6-glutamic acid ligase activity"/>
    <property type="evidence" value="ECO:0007669"/>
    <property type="project" value="TreeGrafter"/>
</dbReference>
<feature type="domain" description="ATP-grasp fold RimK-type" evidence="1">
    <location>
        <begin position="5"/>
        <end position="159"/>
    </location>
</feature>
<protein>
    <submittedName>
        <fullName evidence="2">Putative Lysine biosynthesis enzyme LysX (Fragment, part 2)</fullName>
    </submittedName>
</protein>
<dbReference type="Gene3D" id="3.30.1490.20">
    <property type="entry name" value="ATP-grasp fold, A domain"/>
    <property type="match status" value="1"/>
</dbReference>
<dbReference type="AlphaFoldDB" id="I4EHS1"/>
<evidence type="ECO:0000313" key="3">
    <source>
        <dbReference type="Proteomes" id="UP000004221"/>
    </source>
</evidence>
<reference evidence="2 3" key="1">
    <citation type="journal article" date="2012" name="ISME J.">
        <title>Nitrification expanded: discovery, physiology and genomics of a nitrite-oxidizing bacterium from the phylum Chloroflexi.</title>
        <authorList>
            <person name="Sorokin D.Y."/>
            <person name="Lucker S."/>
            <person name="Vejmelkova D."/>
            <person name="Kostrikina N.A."/>
            <person name="Kleerebezem R."/>
            <person name="Rijpstra W.I."/>
            <person name="Damste J.S."/>
            <person name="Le Paslier D."/>
            <person name="Muyzer G."/>
            <person name="Wagner M."/>
            <person name="van Loosdrecht M.C."/>
            <person name="Daims H."/>
        </authorList>
    </citation>
    <scope>NUCLEOTIDE SEQUENCE [LARGE SCALE GENOMIC DNA]</scope>
    <source>
        <strain evidence="3">none</strain>
    </source>
</reference>
<sequence length="176" mass="18694">MVSFGEEATFAAIEALGYPVLLKSLTVNPGVPVALVEDQDAAEAIVEHRTMLGGERAVLIQRFIAGAEQSIRLVIVGRDLVGIETRQHDGWRPGSRTNYEPYPEANATLARLAERVVARLGSGTYAIEVIEGPDGPVVVGVGNLVDFRSIAGREIDIAGAIADFALAQYGEKDHGG</sequence>
<evidence type="ECO:0000313" key="2">
    <source>
        <dbReference type="EMBL" id="CCF84233.1"/>
    </source>
</evidence>
<keyword evidence="3" id="KW-1185">Reference proteome</keyword>
<comment type="caution">
    <text evidence="2">The sequence shown here is derived from an EMBL/GenBank/DDBJ whole genome shotgun (WGS) entry which is preliminary data.</text>
</comment>
<evidence type="ECO:0000259" key="1">
    <source>
        <dbReference type="Pfam" id="PF08443"/>
    </source>
</evidence>
<dbReference type="InterPro" id="IPR013651">
    <property type="entry name" value="ATP-grasp_RimK-type"/>
</dbReference>
<dbReference type="GO" id="GO:0005524">
    <property type="term" value="F:ATP binding"/>
    <property type="evidence" value="ECO:0007669"/>
    <property type="project" value="InterPro"/>
</dbReference>